<feature type="signal peptide" evidence="1">
    <location>
        <begin position="1"/>
        <end position="27"/>
    </location>
</feature>
<feature type="non-terminal residue" evidence="2">
    <location>
        <position position="73"/>
    </location>
</feature>
<keyword evidence="1" id="KW-0732">Signal</keyword>
<dbReference type="Proteomes" id="UP000601435">
    <property type="component" value="Unassembled WGS sequence"/>
</dbReference>
<dbReference type="OrthoDB" id="10305255at2759"/>
<accession>A0A812TK23</accession>
<dbReference type="EMBL" id="CAJNJA010025219">
    <property type="protein sequence ID" value="CAE7539370.1"/>
    <property type="molecule type" value="Genomic_DNA"/>
</dbReference>
<evidence type="ECO:0000256" key="1">
    <source>
        <dbReference type="SAM" id="SignalP"/>
    </source>
</evidence>
<comment type="caution">
    <text evidence="2">The sequence shown here is derived from an EMBL/GenBank/DDBJ whole genome shotgun (WGS) entry which is preliminary data.</text>
</comment>
<reference evidence="2" key="1">
    <citation type="submission" date="2021-02" db="EMBL/GenBank/DDBJ databases">
        <authorList>
            <person name="Dougan E. K."/>
            <person name="Rhodes N."/>
            <person name="Thang M."/>
            <person name="Chan C."/>
        </authorList>
    </citation>
    <scope>NUCLEOTIDE SEQUENCE</scope>
</reference>
<sequence>MRRRRLFSHQAMMWILVSMAFAARVAAEQELAVVRTFASEQEVSGLTASFELWNTMLPCAGSTWVAVDLLLVY</sequence>
<organism evidence="2 3">
    <name type="scientific">Symbiodinium necroappetens</name>
    <dbReference type="NCBI Taxonomy" id="1628268"/>
    <lineage>
        <taxon>Eukaryota</taxon>
        <taxon>Sar</taxon>
        <taxon>Alveolata</taxon>
        <taxon>Dinophyceae</taxon>
        <taxon>Suessiales</taxon>
        <taxon>Symbiodiniaceae</taxon>
        <taxon>Symbiodinium</taxon>
    </lineage>
</organism>
<dbReference type="AlphaFoldDB" id="A0A812TK23"/>
<evidence type="ECO:0000313" key="2">
    <source>
        <dbReference type="EMBL" id="CAE7539370.1"/>
    </source>
</evidence>
<protein>
    <submittedName>
        <fullName evidence="2">CSMD1 protein</fullName>
    </submittedName>
</protein>
<feature type="chain" id="PRO_5032977437" evidence="1">
    <location>
        <begin position="28"/>
        <end position="73"/>
    </location>
</feature>
<gene>
    <name evidence="2" type="primary">CSMD1</name>
    <name evidence="2" type="ORF">SNEC2469_LOCUS15522</name>
</gene>
<name>A0A812TK23_9DINO</name>
<keyword evidence="3" id="KW-1185">Reference proteome</keyword>
<evidence type="ECO:0000313" key="3">
    <source>
        <dbReference type="Proteomes" id="UP000601435"/>
    </source>
</evidence>
<proteinExistence type="predicted"/>